<evidence type="ECO:0000313" key="3">
    <source>
        <dbReference type="Proteomes" id="UP001152599"/>
    </source>
</evidence>
<evidence type="ECO:0000313" key="2">
    <source>
        <dbReference type="EMBL" id="MDG4945209.1"/>
    </source>
</evidence>
<feature type="chain" id="PRO_5040900334" evidence="1">
    <location>
        <begin position="19"/>
        <end position="241"/>
    </location>
</feature>
<evidence type="ECO:0000256" key="1">
    <source>
        <dbReference type="SAM" id="SignalP"/>
    </source>
</evidence>
<proteinExistence type="predicted"/>
<comment type="caution">
    <text evidence="2">The sequence shown here is derived from an EMBL/GenBank/DDBJ whole genome shotgun (WGS) entry which is preliminary data.</text>
</comment>
<sequence length="241" mass="28446">MFKTFQIFILLFYTSLIAQSNEPNFFIYQAYKFESSEDESSNMRMFLKQETDSIQFELKYANNASYFYPIYKIDNSQEFKISLHDVFRKSQGEFFVDYQLKKTQNMKDLNGRRVIIEYDFDEIEWEMTNKTEIVNGRLCKIAVNRRYETGLNGPKEIVTVVWIDESYATDIAPFGLVGLHGLIVKVNFNNNYEVILSDISSIKNPKLKELKGNNRISLTEYYAEIERLNKERRERKGGLVL</sequence>
<protein>
    <submittedName>
        <fullName evidence="2">GLPGLI family protein</fullName>
    </submittedName>
</protein>
<keyword evidence="3" id="KW-1185">Reference proteome</keyword>
<dbReference type="InterPro" id="IPR005901">
    <property type="entry name" value="GLPGLI"/>
</dbReference>
<gene>
    <name evidence="2" type="ORF">NMK71_02180</name>
</gene>
<organism evidence="2 3">
    <name type="scientific">Profundicola chukchiensis</name>
    <dbReference type="NCBI Taxonomy" id="2961959"/>
    <lineage>
        <taxon>Bacteria</taxon>
        <taxon>Pseudomonadati</taxon>
        <taxon>Bacteroidota</taxon>
        <taxon>Flavobacteriia</taxon>
        <taxon>Flavobacteriales</taxon>
        <taxon>Weeksellaceae</taxon>
        <taxon>Profundicola</taxon>
    </lineage>
</organism>
<dbReference type="AlphaFoldDB" id="A0A9X4RX02"/>
<dbReference type="RefSeq" id="WP_304419902.1">
    <property type="nucleotide sequence ID" value="NZ_JANCMU010000001.1"/>
</dbReference>
<accession>A0A9X4RX02</accession>
<dbReference type="Proteomes" id="UP001152599">
    <property type="component" value="Unassembled WGS sequence"/>
</dbReference>
<name>A0A9X4RX02_9FLAO</name>
<keyword evidence="1" id="KW-0732">Signal</keyword>
<dbReference type="NCBIfam" id="TIGR01200">
    <property type="entry name" value="GLPGLI"/>
    <property type="match status" value="1"/>
</dbReference>
<dbReference type="EMBL" id="JANCMU010000001">
    <property type="protein sequence ID" value="MDG4945209.1"/>
    <property type="molecule type" value="Genomic_DNA"/>
</dbReference>
<reference evidence="2" key="1">
    <citation type="submission" date="2022-07" db="EMBL/GenBank/DDBJ databases">
        <title>Description and genome-wide analysis of Profundicola chukchiensis gen. nov., sp. nov., marine bacteria isolated from bottom sediments of the Chukchi Sea.</title>
        <authorList>
            <person name="Romanenko L."/>
            <person name="Otstavnykh N."/>
            <person name="Kurilenko V."/>
            <person name="Eremeev V."/>
            <person name="Velansky P."/>
            <person name="Mikhailov V."/>
            <person name="Isaeva M."/>
        </authorList>
    </citation>
    <scope>NUCLEOTIDE SEQUENCE</scope>
    <source>
        <strain evidence="2">KMM 9713</strain>
    </source>
</reference>
<feature type="signal peptide" evidence="1">
    <location>
        <begin position="1"/>
        <end position="18"/>
    </location>
</feature>